<comment type="caution">
    <text evidence="3">The sequence shown here is derived from an EMBL/GenBank/DDBJ whole genome shotgun (WGS) entry which is preliminary data.</text>
</comment>
<dbReference type="Gene3D" id="1.10.1660.10">
    <property type="match status" value="1"/>
</dbReference>
<dbReference type="Proteomes" id="UP000824037">
    <property type="component" value="Unassembled WGS sequence"/>
</dbReference>
<evidence type="ECO:0000259" key="2">
    <source>
        <dbReference type="PROSITE" id="PS50937"/>
    </source>
</evidence>
<proteinExistence type="predicted"/>
<dbReference type="CDD" id="cd01107">
    <property type="entry name" value="HTH_BmrR"/>
    <property type="match status" value="1"/>
</dbReference>
<dbReference type="InterPro" id="IPR011256">
    <property type="entry name" value="Reg_factor_effector_dom_sf"/>
</dbReference>
<dbReference type="GO" id="GO:0003677">
    <property type="term" value="F:DNA binding"/>
    <property type="evidence" value="ECO:0007669"/>
    <property type="project" value="UniProtKB-KW"/>
</dbReference>
<dbReference type="PANTHER" id="PTHR30204">
    <property type="entry name" value="REDOX-CYCLING DRUG-SENSING TRANSCRIPTIONAL ACTIVATOR SOXR"/>
    <property type="match status" value="1"/>
</dbReference>
<dbReference type="SMART" id="SM00422">
    <property type="entry name" value="HTH_MERR"/>
    <property type="match status" value="1"/>
</dbReference>
<accession>A0A9D2J4T0</accession>
<evidence type="ECO:0000313" key="4">
    <source>
        <dbReference type="Proteomes" id="UP000824037"/>
    </source>
</evidence>
<dbReference type="InterPro" id="IPR009061">
    <property type="entry name" value="DNA-bd_dom_put_sf"/>
</dbReference>
<reference evidence="3" key="1">
    <citation type="journal article" date="2021" name="PeerJ">
        <title>Extensive microbial diversity within the chicken gut microbiome revealed by metagenomics and culture.</title>
        <authorList>
            <person name="Gilroy R."/>
            <person name="Ravi A."/>
            <person name="Getino M."/>
            <person name="Pursley I."/>
            <person name="Horton D.L."/>
            <person name="Alikhan N.F."/>
            <person name="Baker D."/>
            <person name="Gharbi K."/>
            <person name="Hall N."/>
            <person name="Watson M."/>
            <person name="Adriaenssens E.M."/>
            <person name="Foster-Nyarko E."/>
            <person name="Jarju S."/>
            <person name="Secka A."/>
            <person name="Antonio M."/>
            <person name="Oren A."/>
            <person name="Chaudhuri R.R."/>
            <person name="La Ragione R."/>
            <person name="Hildebrand F."/>
            <person name="Pallen M.J."/>
        </authorList>
    </citation>
    <scope>NUCLEOTIDE SEQUENCE</scope>
    <source>
        <strain evidence="3">ChiGjej4B4-7305</strain>
    </source>
</reference>
<evidence type="ECO:0000256" key="1">
    <source>
        <dbReference type="ARBA" id="ARBA00023125"/>
    </source>
</evidence>
<dbReference type="GO" id="GO:0003700">
    <property type="term" value="F:DNA-binding transcription factor activity"/>
    <property type="evidence" value="ECO:0007669"/>
    <property type="project" value="InterPro"/>
</dbReference>
<dbReference type="Pfam" id="PF13411">
    <property type="entry name" value="MerR_1"/>
    <property type="match status" value="1"/>
</dbReference>
<dbReference type="EMBL" id="DXBY01000173">
    <property type="protein sequence ID" value="HIZ36172.1"/>
    <property type="molecule type" value="Genomic_DNA"/>
</dbReference>
<evidence type="ECO:0000313" key="3">
    <source>
        <dbReference type="EMBL" id="HIZ36172.1"/>
    </source>
</evidence>
<reference evidence="3" key="2">
    <citation type="submission" date="2021-04" db="EMBL/GenBank/DDBJ databases">
        <authorList>
            <person name="Gilroy R."/>
        </authorList>
    </citation>
    <scope>NUCLEOTIDE SEQUENCE</scope>
    <source>
        <strain evidence="3">ChiGjej4B4-7305</strain>
    </source>
</reference>
<dbReference type="PANTHER" id="PTHR30204:SF97">
    <property type="entry name" value="MERR FAMILY REGULATORY PROTEIN"/>
    <property type="match status" value="1"/>
</dbReference>
<gene>
    <name evidence="3" type="ORF">H9815_10365</name>
</gene>
<dbReference type="PROSITE" id="PS50937">
    <property type="entry name" value="HTH_MERR_2"/>
    <property type="match status" value="1"/>
</dbReference>
<dbReference type="InterPro" id="IPR000551">
    <property type="entry name" value="MerR-type_HTH_dom"/>
</dbReference>
<keyword evidence="1" id="KW-0238">DNA-binding</keyword>
<dbReference type="PROSITE" id="PS00552">
    <property type="entry name" value="HTH_MERR_1"/>
    <property type="match status" value="1"/>
</dbReference>
<dbReference type="SUPFAM" id="SSF46955">
    <property type="entry name" value="Putative DNA-binding domain"/>
    <property type="match status" value="1"/>
</dbReference>
<feature type="domain" description="HTH merR-type" evidence="2">
    <location>
        <begin position="4"/>
        <end position="74"/>
    </location>
</feature>
<protein>
    <submittedName>
        <fullName evidence="3">Helix-turn-helix domain-containing protein</fullName>
    </submittedName>
</protein>
<organism evidence="3 4">
    <name type="scientific">Candidatus Ruania gallistercoris</name>
    <dbReference type="NCBI Taxonomy" id="2838746"/>
    <lineage>
        <taxon>Bacteria</taxon>
        <taxon>Bacillati</taxon>
        <taxon>Actinomycetota</taxon>
        <taxon>Actinomycetes</taxon>
        <taxon>Micrococcales</taxon>
        <taxon>Ruaniaceae</taxon>
        <taxon>Ruania</taxon>
    </lineage>
</organism>
<sequence>MSEHLTIGAFARRTGLSVKALRLYDRSGLLVPDEVDPGTGYRYYSPAQEARAQQISLLRRVEMPLAQIEVLLDLTKPGAAADALLSWWAEQEQMLTRRRGTVDYLVAQWRKTPAESFAVQTRQVPDRLIASITVNVRQAELIAALNDGATRLHAHLTEQQVSFGTEWWALYHGVVSPDSDGPLEICVPFTGRAAPAGPIAIRVEEAHTEAFTPITAAQCRYPRILHAYDAVVRTARQHGTIDRPVREVYPVPWPSTPHQYAADIAQPYREDQR</sequence>
<dbReference type="InterPro" id="IPR047057">
    <property type="entry name" value="MerR_fam"/>
</dbReference>
<name>A0A9D2J4T0_9MICO</name>
<dbReference type="AlphaFoldDB" id="A0A9D2J4T0"/>
<dbReference type="Gene3D" id="3.20.80.10">
    <property type="entry name" value="Regulatory factor, effector binding domain"/>
    <property type="match status" value="1"/>
</dbReference>